<sequence length="318" mass="35928">SDETDEQVPDDDTCSVNQIAKEFSKKVLLYEEAVTLKSEYVLNLANNSSFDKIASSATNGTVQIFSLTATGLSRSSEFLIELERKSSVCGLSFTKNDSNNLFVGTTDGSLLLYDLRTSKQQFSMVTGDTPEDKRRITCFDINSNDRIICAGTEQVLEDVYLIFFDVRQKSLLGGYWRSHENDITTVKFHPDNPDLLISGSVDCLINVFDISETTEDDALKTVINTEDSIARVRWHKNVYKKDIVSCITNTNEFKMYEVEEAKTLCEYCRSDITNAIKRKSVDDCYIINCHNLDEFGNQFLLAGSNYNKGETLRSLQIQ</sequence>
<dbReference type="InterPro" id="IPR039328">
    <property type="entry name" value="WDR89"/>
</dbReference>
<dbReference type="Pfam" id="PF00400">
    <property type="entry name" value="WD40"/>
    <property type="match status" value="1"/>
</dbReference>
<accession>A0A0K8TK66</accession>
<organism evidence="5">
    <name type="scientific">Tabanus bromius</name>
    <name type="common">Band-eyed brown horse fly</name>
    <dbReference type="NCBI Taxonomy" id="304241"/>
    <lineage>
        <taxon>Eukaryota</taxon>
        <taxon>Metazoa</taxon>
        <taxon>Ecdysozoa</taxon>
        <taxon>Arthropoda</taxon>
        <taxon>Hexapoda</taxon>
        <taxon>Insecta</taxon>
        <taxon>Pterygota</taxon>
        <taxon>Neoptera</taxon>
        <taxon>Endopterygota</taxon>
        <taxon>Diptera</taxon>
        <taxon>Brachycera</taxon>
        <taxon>Tabanomorpha</taxon>
        <taxon>Tabanoidea</taxon>
        <taxon>Tabanidae</taxon>
        <taxon>Tabanus</taxon>
    </lineage>
</organism>
<dbReference type="EMBL" id="GDAI01002971">
    <property type="protein sequence ID" value="JAI14632.1"/>
    <property type="molecule type" value="mRNA"/>
</dbReference>
<dbReference type="SUPFAM" id="SSF50978">
    <property type="entry name" value="WD40 repeat-like"/>
    <property type="match status" value="1"/>
</dbReference>
<evidence type="ECO:0000313" key="5">
    <source>
        <dbReference type="EMBL" id="JAI14632.1"/>
    </source>
</evidence>
<evidence type="ECO:0000256" key="1">
    <source>
        <dbReference type="ARBA" id="ARBA00021125"/>
    </source>
</evidence>
<dbReference type="PROSITE" id="PS50082">
    <property type="entry name" value="WD_REPEATS_2"/>
    <property type="match status" value="1"/>
</dbReference>
<proteinExistence type="evidence at transcript level"/>
<name>A0A0K8TK66_TABBR</name>
<evidence type="ECO:0000256" key="2">
    <source>
        <dbReference type="ARBA" id="ARBA00022574"/>
    </source>
</evidence>
<keyword evidence="3" id="KW-0677">Repeat</keyword>
<feature type="non-terminal residue" evidence="5">
    <location>
        <position position="1"/>
    </location>
</feature>
<reference evidence="5" key="1">
    <citation type="journal article" date="2015" name="Insect Biochem. Mol. Biol.">
        <title>An insight into the sialome of the horse fly, Tabanus bromius.</title>
        <authorList>
            <person name="Ribeiro J.M."/>
            <person name="Kazimirova M."/>
            <person name="Takac P."/>
            <person name="Andersen J.F."/>
            <person name="Francischetti I.M."/>
        </authorList>
    </citation>
    <scope>NUCLEOTIDE SEQUENCE</scope>
</reference>
<dbReference type="Gene3D" id="2.130.10.10">
    <property type="entry name" value="YVTN repeat-like/Quinoprotein amine dehydrogenase"/>
    <property type="match status" value="1"/>
</dbReference>
<protein>
    <recommendedName>
        <fullName evidence="1">WD repeat-containing protein 89</fullName>
    </recommendedName>
</protein>
<feature type="non-terminal residue" evidence="5">
    <location>
        <position position="318"/>
    </location>
</feature>
<keyword evidence="2 4" id="KW-0853">WD repeat</keyword>
<dbReference type="PANTHER" id="PTHR22889">
    <property type="entry name" value="WD REPEAT-CONTAINING PROTEIN 89"/>
    <property type="match status" value="1"/>
</dbReference>
<dbReference type="InterPro" id="IPR036322">
    <property type="entry name" value="WD40_repeat_dom_sf"/>
</dbReference>
<feature type="repeat" description="WD" evidence="4">
    <location>
        <begin position="176"/>
        <end position="218"/>
    </location>
</feature>
<evidence type="ECO:0000256" key="4">
    <source>
        <dbReference type="PROSITE-ProRule" id="PRU00221"/>
    </source>
</evidence>
<dbReference type="AlphaFoldDB" id="A0A0K8TK66"/>
<dbReference type="InterPro" id="IPR015943">
    <property type="entry name" value="WD40/YVTN_repeat-like_dom_sf"/>
</dbReference>
<evidence type="ECO:0000256" key="3">
    <source>
        <dbReference type="ARBA" id="ARBA00022737"/>
    </source>
</evidence>
<dbReference type="SMART" id="SM00320">
    <property type="entry name" value="WD40"/>
    <property type="match status" value="3"/>
</dbReference>
<dbReference type="PANTHER" id="PTHR22889:SF0">
    <property type="entry name" value="WD REPEAT-CONTAINING PROTEIN 89"/>
    <property type="match status" value="1"/>
</dbReference>
<dbReference type="InterPro" id="IPR001680">
    <property type="entry name" value="WD40_rpt"/>
</dbReference>